<gene>
    <name evidence="1" type="ORF">K788_00001970</name>
</gene>
<dbReference type="AlphaFoldDB" id="A0A0P0RIJ0"/>
<protein>
    <submittedName>
        <fullName evidence="1">Uncharacterized protein</fullName>
    </submittedName>
</protein>
<evidence type="ECO:0000313" key="2">
    <source>
        <dbReference type="Proteomes" id="UP000019146"/>
    </source>
</evidence>
<evidence type="ECO:0000313" key="1">
    <source>
        <dbReference type="EMBL" id="ALL68582.1"/>
    </source>
</evidence>
<accession>A0A0P0RIJ0</accession>
<organism evidence="1 2">
    <name type="scientific">Paraburkholderia caribensis MBA4</name>
    <dbReference type="NCBI Taxonomy" id="1323664"/>
    <lineage>
        <taxon>Bacteria</taxon>
        <taxon>Pseudomonadati</taxon>
        <taxon>Pseudomonadota</taxon>
        <taxon>Betaproteobacteria</taxon>
        <taxon>Burkholderiales</taxon>
        <taxon>Burkholderiaceae</taxon>
        <taxon>Paraburkholderia</taxon>
    </lineage>
</organism>
<sequence length="193" mass="21026">MKESLFIAQPIEGGYTWTLASRTGDILREVVDAYGPRDMSYTLLGVEFAADGPQIWYPGGGRRVAIQLSRSAMDSLELAIYQLAHECVHLLAPSGGRVAPVLEEGLATAFAQDYVTRTVGPVGVTSVRYASAAYDVRELLAIDGDSIRKLRQIEPAFYKMGPDAFGKAGLTGVPSALRDRLLMPFYAYMTDQV</sequence>
<proteinExistence type="predicted"/>
<dbReference type="GeneID" id="69972267"/>
<dbReference type="KEGG" id="bcai:K788_00001970"/>
<name>A0A0P0RIJ0_9BURK</name>
<reference evidence="1 2" key="1">
    <citation type="journal article" date="2014" name="Genome Announc.">
        <title>Draft Genome Sequence of the Haloacid-Degrading Burkholderia caribensis Strain MBA4.</title>
        <authorList>
            <person name="Pan Y."/>
            <person name="Kong K.F."/>
            <person name="Tsang J.S."/>
        </authorList>
    </citation>
    <scope>NUCLEOTIDE SEQUENCE [LARGE SCALE GENOMIC DNA]</scope>
    <source>
        <strain evidence="1 2">MBA4</strain>
    </source>
</reference>
<dbReference type="RefSeq" id="WP_051454006.1">
    <property type="nucleotide sequence ID" value="NZ_CP012747.1"/>
</dbReference>
<dbReference type="Proteomes" id="UP000019146">
    <property type="component" value="Chromosome 2"/>
</dbReference>
<dbReference type="EMBL" id="CP012747">
    <property type="protein sequence ID" value="ALL68582.1"/>
    <property type="molecule type" value="Genomic_DNA"/>
</dbReference>